<evidence type="ECO:0000256" key="1">
    <source>
        <dbReference type="SAM" id="MobiDB-lite"/>
    </source>
</evidence>
<organism evidence="3 4">
    <name type="scientific">Streptomyces gottesmaniae</name>
    <dbReference type="NCBI Taxonomy" id="3075518"/>
    <lineage>
        <taxon>Bacteria</taxon>
        <taxon>Bacillati</taxon>
        <taxon>Actinomycetota</taxon>
        <taxon>Actinomycetes</taxon>
        <taxon>Kitasatosporales</taxon>
        <taxon>Streptomycetaceae</taxon>
        <taxon>Streptomyces</taxon>
    </lineage>
</organism>
<name>A0ABU2Z3I8_9ACTN</name>
<evidence type="ECO:0000313" key="4">
    <source>
        <dbReference type="Proteomes" id="UP001180737"/>
    </source>
</evidence>
<gene>
    <name evidence="3" type="ORF">RM704_25865</name>
</gene>
<proteinExistence type="predicted"/>
<comment type="caution">
    <text evidence="3">The sequence shown here is derived from an EMBL/GenBank/DDBJ whole genome shotgun (WGS) entry which is preliminary data.</text>
</comment>
<keyword evidence="2" id="KW-0812">Transmembrane</keyword>
<keyword evidence="4" id="KW-1185">Reference proteome</keyword>
<reference evidence="3" key="1">
    <citation type="submission" date="2024-05" db="EMBL/GenBank/DDBJ databases">
        <title>30 novel species of actinomycetes from the DSMZ collection.</title>
        <authorList>
            <person name="Nouioui I."/>
        </authorList>
    </citation>
    <scope>NUCLEOTIDE SEQUENCE</scope>
    <source>
        <strain evidence="3">DSM 3412</strain>
    </source>
</reference>
<keyword evidence="2" id="KW-0472">Membrane</keyword>
<accession>A0ABU2Z3I8</accession>
<feature type="transmembrane region" description="Helical" evidence="2">
    <location>
        <begin position="20"/>
        <end position="42"/>
    </location>
</feature>
<keyword evidence="2" id="KW-1133">Transmembrane helix</keyword>
<dbReference type="Proteomes" id="UP001180737">
    <property type="component" value="Unassembled WGS sequence"/>
</dbReference>
<dbReference type="EMBL" id="JAVRFJ010000024">
    <property type="protein sequence ID" value="MDT0570844.1"/>
    <property type="molecule type" value="Genomic_DNA"/>
</dbReference>
<evidence type="ECO:0000256" key="2">
    <source>
        <dbReference type="SAM" id="Phobius"/>
    </source>
</evidence>
<evidence type="ECO:0000313" key="3">
    <source>
        <dbReference type="EMBL" id="MDT0570844.1"/>
    </source>
</evidence>
<protein>
    <submittedName>
        <fullName evidence="3">Uncharacterized protein</fullName>
    </submittedName>
</protein>
<sequence length="71" mass="7618">MAAVSLQLLSEPGKEFDGSAFITTFWWMTALLLVPFALALLLPRRAASEARACRQEPGTPETTGVSDGKHG</sequence>
<feature type="region of interest" description="Disordered" evidence="1">
    <location>
        <begin position="50"/>
        <end position="71"/>
    </location>
</feature>
<dbReference type="RefSeq" id="WP_033529434.1">
    <property type="nucleotide sequence ID" value="NZ_JAVRFJ010000024.1"/>
</dbReference>